<dbReference type="InterPro" id="IPR036928">
    <property type="entry name" value="AS_sf"/>
</dbReference>
<dbReference type="Proteomes" id="UP000712673">
    <property type="component" value="Unassembled WGS sequence"/>
</dbReference>
<feature type="active site" description="Charge relay system" evidence="10">
    <location>
        <position position="155"/>
    </location>
</feature>
<dbReference type="GO" id="GO:0005524">
    <property type="term" value="F:ATP binding"/>
    <property type="evidence" value="ECO:0007669"/>
    <property type="project" value="UniProtKB-KW"/>
</dbReference>
<dbReference type="GO" id="GO:0030956">
    <property type="term" value="C:glutamyl-tRNA(Gln) amidotransferase complex"/>
    <property type="evidence" value="ECO:0007669"/>
    <property type="project" value="InterPro"/>
</dbReference>
<dbReference type="PANTHER" id="PTHR11895:SF151">
    <property type="entry name" value="GLUTAMYL-TRNA(GLN) AMIDOTRANSFERASE SUBUNIT A"/>
    <property type="match status" value="1"/>
</dbReference>
<proteinExistence type="inferred from homology"/>
<evidence type="ECO:0000256" key="6">
    <source>
        <dbReference type="ARBA" id="ARBA00022741"/>
    </source>
</evidence>
<keyword evidence="6 10" id="KW-0547">Nucleotide-binding</keyword>
<dbReference type="InterPro" id="IPR020556">
    <property type="entry name" value="Amidase_CS"/>
</dbReference>
<dbReference type="PROSITE" id="PS00571">
    <property type="entry name" value="AMIDASES"/>
    <property type="match status" value="1"/>
</dbReference>
<dbReference type="GO" id="GO:0050567">
    <property type="term" value="F:glutaminyl-tRNA synthase (glutamine-hydrolyzing) activity"/>
    <property type="evidence" value="ECO:0007669"/>
    <property type="project" value="UniProtKB-UniRule"/>
</dbReference>
<dbReference type="EC" id="6.3.5.7" evidence="3 10"/>
<keyword evidence="5 10" id="KW-0436">Ligase</keyword>
<dbReference type="SUPFAM" id="SSF75304">
    <property type="entry name" value="Amidase signature (AS) enzymes"/>
    <property type="match status" value="1"/>
</dbReference>
<dbReference type="InterPro" id="IPR000120">
    <property type="entry name" value="Amidase"/>
</dbReference>
<protein>
    <recommendedName>
        <fullName evidence="4 10">Glutamyl-tRNA(Gln) amidotransferase subunit A</fullName>
        <shortName evidence="10">Glu-ADT subunit A</shortName>
        <ecNumber evidence="3 10">6.3.5.7</ecNumber>
    </recommendedName>
</protein>
<comment type="caution">
    <text evidence="12">The sequence shown here is derived from an EMBL/GenBank/DDBJ whole genome shotgun (WGS) entry which is preliminary data.</text>
</comment>
<dbReference type="GO" id="GO:0006412">
    <property type="term" value="P:translation"/>
    <property type="evidence" value="ECO:0007669"/>
    <property type="project" value="UniProtKB-UniRule"/>
</dbReference>
<evidence type="ECO:0000313" key="12">
    <source>
        <dbReference type="EMBL" id="MBM3222388.1"/>
    </source>
</evidence>
<sequence>MTLAAMSLHALHTQLVRGEISALALTEAVLTRLHAVEARVHAYITVIPDLARQQAAAADAAFARGEVASPLQGIPLAIKDNICIHGVRTTCASRILANFVPPYDATVIQRLRQAGAVFVGKANMDEFAMGSSTENSAFGPTHNPWGDLGAVPGGSSGGSAAAVAADACIAALGSDTGGSIRLPAALTGVVGLKPTYGRVSRFGLVAFASSLDQIGPLTKNVRDAALLLQAIAGHDPHDSTSGDVPVPDYSARLEQGVRGLKLGVPREYFVAGMDTPIEQAVRSAIAMFESLGAELVEVSLPHTRYAVATYYILANAEASSNLARYDGVRYGVRTAQASHLLDMYMRTRAEGFGAEVKRRIMLGTYALSAGYYDAYYKKAQQLRTLFRQDFQQAFTQCDALLAPVAPTAAFRLGERLDDPLQMYLADVFTIPVNLAGLPALSLPCGWTAQDLPIGLQIIAPPFREANLLQIAAAFEAATEFHTRKPPLLMDPA</sequence>
<dbReference type="HAMAP" id="MF_00120">
    <property type="entry name" value="GatA"/>
    <property type="match status" value="1"/>
</dbReference>
<dbReference type="InterPro" id="IPR004412">
    <property type="entry name" value="GatA"/>
</dbReference>
<comment type="function">
    <text evidence="10">Allows the formation of correctly charged Gln-tRNA(Gln) through the transamidation of misacylated Glu-tRNA(Gln) in organisms which lack glutaminyl-tRNA synthetase. The reaction takes place in the presence of glutamine and ATP through an activated gamma-phospho-Glu-tRNA(Gln).</text>
</comment>
<reference evidence="12" key="1">
    <citation type="submission" date="2019-03" db="EMBL/GenBank/DDBJ databases">
        <title>Lake Tanganyika Metagenome-Assembled Genomes (MAGs).</title>
        <authorList>
            <person name="Tran P."/>
        </authorList>
    </citation>
    <scope>NUCLEOTIDE SEQUENCE</scope>
    <source>
        <strain evidence="12">K_DeepCast_65m_m2_066</strain>
    </source>
</reference>
<comment type="catalytic activity">
    <reaction evidence="9 10">
        <text>L-glutamyl-tRNA(Gln) + L-glutamine + ATP + H2O = L-glutaminyl-tRNA(Gln) + L-glutamate + ADP + phosphate + H(+)</text>
        <dbReference type="Rhea" id="RHEA:17521"/>
        <dbReference type="Rhea" id="RHEA-COMP:9681"/>
        <dbReference type="Rhea" id="RHEA-COMP:9684"/>
        <dbReference type="ChEBI" id="CHEBI:15377"/>
        <dbReference type="ChEBI" id="CHEBI:15378"/>
        <dbReference type="ChEBI" id="CHEBI:29985"/>
        <dbReference type="ChEBI" id="CHEBI:30616"/>
        <dbReference type="ChEBI" id="CHEBI:43474"/>
        <dbReference type="ChEBI" id="CHEBI:58359"/>
        <dbReference type="ChEBI" id="CHEBI:78520"/>
        <dbReference type="ChEBI" id="CHEBI:78521"/>
        <dbReference type="ChEBI" id="CHEBI:456216"/>
        <dbReference type="EC" id="6.3.5.7"/>
    </reaction>
</comment>
<evidence type="ECO:0000256" key="9">
    <source>
        <dbReference type="ARBA" id="ARBA00047407"/>
    </source>
</evidence>
<feature type="domain" description="Amidase" evidence="11">
    <location>
        <begin position="25"/>
        <end position="468"/>
    </location>
</feature>
<dbReference type="Gene3D" id="3.90.1300.10">
    <property type="entry name" value="Amidase signature (AS) domain"/>
    <property type="match status" value="1"/>
</dbReference>
<evidence type="ECO:0000256" key="10">
    <source>
        <dbReference type="HAMAP-Rule" id="MF_00120"/>
    </source>
</evidence>
<gene>
    <name evidence="10 12" type="primary">gatA</name>
    <name evidence="12" type="ORF">FJZ47_01095</name>
</gene>
<feature type="active site" description="Acyl-ester intermediate" evidence="10">
    <location>
        <position position="179"/>
    </location>
</feature>
<organism evidence="12 13">
    <name type="scientific">Tectimicrobiota bacterium</name>
    <dbReference type="NCBI Taxonomy" id="2528274"/>
    <lineage>
        <taxon>Bacteria</taxon>
        <taxon>Pseudomonadati</taxon>
        <taxon>Nitrospinota/Tectimicrobiota group</taxon>
        <taxon>Candidatus Tectimicrobiota</taxon>
    </lineage>
</organism>
<evidence type="ECO:0000259" key="11">
    <source>
        <dbReference type="Pfam" id="PF01425"/>
    </source>
</evidence>
<evidence type="ECO:0000313" key="13">
    <source>
        <dbReference type="Proteomes" id="UP000712673"/>
    </source>
</evidence>
<comment type="similarity">
    <text evidence="1 10">Belongs to the amidase family. GatA subfamily.</text>
</comment>
<dbReference type="Pfam" id="PF01425">
    <property type="entry name" value="Amidase"/>
    <property type="match status" value="1"/>
</dbReference>
<comment type="subunit">
    <text evidence="2 10">Heterotrimer of A, B and C subunits.</text>
</comment>
<evidence type="ECO:0000256" key="5">
    <source>
        <dbReference type="ARBA" id="ARBA00022598"/>
    </source>
</evidence>
<evidence type="ECO:0000256" key="3">
    <source>
        <dbReference type="ARBA" id="ARBA00012739"/>
    </source>
</evidence>
<evidence type="ECO:0000256" key="8">
    <source>
        <dbReference type="ARBA" id="ARBA00022917"/>
    </source>
</evidence>
<dbReference type="AlphaFoldDB" id="A0A938B218"/>
<keyword evidence="7 10" id="KW-0067">ATP-binding</keyword>
<dbReference type="EMBL" id="VGLS01000015">
    <property type="protein sequence ID" value="MBM3222388.1"/>
    <property type="molecule type" value="Genomic_DNA"/>
</dbReference>
<evidence type="ECO:0000256" key="7">
    <source>
        <dbReference type="ARBA" id="ARBA00022840"/>
    </source>
</evidence>
<evidence type="ECO:0000256" key="4">
    <source>
        <dbReference type="ARBA" id="ARBA00014428"/>
    </source>
</evidence>
<evidence type="ECO:0000256" key="2">
    <source>
        <dbReference type="ARBA" id="ARBA00011123"/>
    </source>
</evidence>
<dbReference type="InterPro" id="IPR023631">
    <property type="entry name" value="Amidase_dom"/>
</dbReference>
<dbReference type="PANTHER" id="PTHR11895">
    <property type="entry name" value="TRANSAMIDASE"/>
    <property type="match status" value="1"/>
</dbReference>
<name>A0A938B218_UNCTE</name>
<feature type="active site" description="Charge relay system" evidence="10">
    <location>
        <position position="79"/>
    </location>
</feature>
<keyword evidence="8 10" id="KW-0648">Protein biosynthesis</keyword>
<dbReference type="PIRSF" id="PIRSF001221">
    <property type="entry name" value="Amidase_fungi"/>
    <property type="match status" value="1"/>
</dbReference>
<accession>A0A938B218</accession>
<dbReference type="NCBIfam" id="TIGR00132">
    <property type="entry name" value="gatA"/>
    <property type="match status" value="1"/>
</dbReference>
<evidence type="ECO:0000256" key="1">
    <source>
        <dbReference type="ARBA" id="ARBA00008069"/>
    </source>
</evidence>